<proteinExistence type="predicted"/>
<sequence>MPSAADLRAYSDEIAAAWVPLVGPGGEIADPAPQPRTAAYGNEMLGYAMLRRFDRTGDRQAKLAGLRALLFPANTTVTNPFTLWALTEAFGWADRHLAGDADWLVARRQLSAFLGGLTGTAGRCVPPAPCLSNWTLIDAQAKLALLQLGLPGKPGSLIARGAEVKAEAREVLGERMRHSAPAAGTSNWTNGPVQVLSDPGDEPLAYHVFSLVQLQHVREDDPDLFPARNWTLIDEMAELLGAMTAPDGQVAWYGRSFDESFALAAAIRASAGELYSGFLSSSRAGGVLAQTWQRLRTSHGRVPGSGVIAVVPAIRQQLSYGGIDAYAGLAVYNGLTLLMLEEAADLLDRIIVPRSGQAASARRDGVLIDRLGSGVVAMRRGRVWIGVATRTAGLRRFRHDPRYRMGLSVLQVRDAGGRWRSVLPAPPPTGESLPAIPVPVVHGATCEPSVTAVRVVDQRLVLRGRWRCGSSRPLLDVAIRPSGGGVTVTVAARRGWRLTGAVDVPGSAHALSDGARWATGRITVPRGATVAPLQRLAASSSSHAELKRLRWSLPVRRSREVAMRLAAG</sequence>
<keyword evidence="2" id="KW-1185">Reference proteome</keyword>
<comment type="caution">
    <text evidence="1">The sequence shown here is derived from an EMBL/GenBank/DDBJ whole genome shotgun (WGS) entry which is preliminary data.</text>
</comment>
<reference evidence="1 2" key="1">
    <citation type="journal article" date="2013" name="Biodegradation">
        <title>Quantitative proteomic analysis of ibuprofen-degrading Patulibacter sp. strain I11.</title>
        <authorList>
            <person name="Almeida B."/>
            <person name="Kjeldal H."/>
            <person name="Lolas I."/>
            <person name="Knudsen A.D."/>
            <person name="Carvalho G."/>
            <person name="Nielsen K.L."/>
            <person name="Barreto Crespo M.T."/>
            <person name="Stensballe A."/>
            <person name="Nielsen J.L."/>
        </authorList>
    </citation>
    <scope>NUCLEOTIDE SEQUENCE [LARGE SCALE GENOMIC DNA]</scope>
    <source>
        <strain evidence="1 2">I11</strain>
    </source>
</reference>
<dbReference type="RefSeq" id="WP_007575974.1">
    <property type="nucleotide sequence ID" value="NZ_AGUD01000219.1"/>
</dbReference>
<evidence type="ECO:0000313" key="2">
    <source>
        <dbReference type="Proteomes" id="UP000005143"/>
    </source>
</evidence>
<gene>
    <name evidence="1" type="ORF">PAI11_26620</name>
</gene>
<dbReference type="AlphaFoldDB" id="H0E760"/>
<evidence type="ECO:0000313" key="1">
    <source>
        <dbReference type="EMBL" id="EHN10477.1"/>
    </source>
</evidence>
<name>H0E760_9ACTN</name>
<dbReference type="EMBL" id="AGUD01000219">
    <property type="protein sequence ID" value="EHN10477.1"/>
    <property type="molecule type" value="Genomic_DNA"/>
</dbReference>
<dbReference type="Proteomes" id="UP000005143">
    <property type="component" value="Unassembled WGS sequence"/>
</dbReference>
<accession>H0E760</accession>
<organism evidence="1 2">
    <name type="scientific">Patulibacter medicamentivorans</name>
    <dbReference type="NCBI Taxonomy" id="1097667"/>
    <lineage>
        <taxon>Bacteria</taxon>
        <taxon>Bacillati</taxon>
        <taxon>Actinomycetota</taxon>
        <taxon>Thermoleophilia</taxon>
        <taxon>Solirubrobacterales</taxon>
        <taxon>Patulibacteraceae</taxon>
        <taxon>Patulibacter</taxon>
    </lineage>
</organism>
<protein>
    <submittedName>
        <fullName evidence="1">Uncharacterized protein</fullName>
    </submittedName>
</protein>